<dbReference type="Pfam" id="PF13517">
    <property type="entry name" value="FG-GAP_3"/>
    <property type="match status" value="1"/>
</dbReference>
<reference evidence="3 4" key="1">
    <citation type="submission" date="2019-12" db="EMBL/GenBank/DDBJ databases">
        <title>Roseobacter cerasinus sp. nov., isolated from seawater around aquaculture.</title>
        <authorList>
            <person name="Muramatsu S."/>
            <person name="Takabe Y."/>
            <person name="Mori K."/>
            <person name="Takaichi S."/>
            <person name="Hanada S."/>
        </authorList>
    </citation>
    <scope>NUCLEOTIDE SEQUENCE [LARGE SCALE GENOMIC DNA]</scope>
    <source>
        <strain evidence="3 4">AI77</strain>
    </source>
</reference>
<organism evidence="3 4">
    <name type="scientific">Roseobacter cerasinus</name>
    <dbReference type="NCBI Taxonomy" id="2602289"/>
    <lineage>
        <taxon>Bacteria</taxon>
        <taxon>Pseudomonadati</taxon>
        <taxon>Pseudomonadota</taxon>
        <taxon>Alphaproteobacteria</taxon>
        <taxon>Rhodobacterales</taxon>
        <taxon>Roseobacteraceae</taxon>
        <taxon>Roseobacter</taxon>
    </lineage>
</organism>
<accession>A0A640VNC4</accession>
<dbReference type="PANTHER" id="PTHR45460">
    <property type="entry name" value="SIMILAR TO CYSTEINE PROTEINASE"/>
    <property type="match status" value="1"/>
</dbReference>
<feature type="domain" description="DUF4214" evidence="2">
    <location>
        <begin position="245"/>
        <end position="293"/>
    </location>
</feature>
<dbReference type="RefSeq" id="WP_159976108.1">
    <property type="nucleotide sequence ID" value="NZ_BLIV01000003.1"/>
</dbReference>
<dbReference type="InterPro" id="IPR028994">
    <property type="entry name" value="Integrin_alpha_N"/>
</dbReference>
<name>A0A640VNC4_9RHOB</name>
<evidence type="ECO:0000256" key="1">
    <source>
        <dbReference type="ARBA" id="ARBA00022729"/>
    </source>
</evidence>
<dbReference type="SUPFAM" id="SSF69318">
    <property type="entry name" value="Integrin alpha N-terminal domain"/>
    <property type="match status" value="2"/>
</dbReference>
<evidence type="ECO:0000313" key="4">
    <source>
        <dbReference type="Proteomes" id="UP000436522"/>
    </source>
</evidence>
<proteinExistence type="predicted"/>
<comment type="caution">
    <text evidence="3">The sequence shown here is derived from an EMBL/GenBank/DDBJ whole genome shotgun (WGS) entry which is preliminary data.</text>
</comment>
<gene>
    <name evidence="3" type="ORF">So717_17110</name>
</gene>
<dbReference type="OrthoDB" id="8479154at2"/>
<dbReference type="PANTHER" id="PTHR45460:SF2">
    <property type="entry name" value="ALPHA 1,3 GLUCANASE, GH71 FAMILY (EUROFUNG)"/>
    <property type="match status" value="1"/>
</dbReference>
<dbReference type="AlphaFoldDB" id="A0A640VNC4"/>
<evidence type="ECO:0000259" key="2">
    <source>
        <dbReference type="Pfam" id="PF13946"/>
    </source>
</evidence>
<dbReference type="Gene3D" id="2.130.10.130">
    <property type="entry name" value="Integrin alpha, N-terminal"/>
    <property type="match status" value="1"/>
</dbReference>
<evidence type="ECO:0000313" key="3">
    <source>
        <dbReference type="EMBL" id="GFE49958.1"/>
    </source>
</evidence>
<dbReference type="InterPro" id="IPR013517">
    <property type="entry name" value="FG-GAP"/>
</dbReference>
<dbReference type="Proteomes" id="UP000436522">
    <property type="component" value="Unassembled WGS sequence"/>
</dbReference>
<dbReference type="EMBL" id="BLIV01000003">
    <property type="protein sequence ID" value="GFE49958.1"/>
    <property type="molecule type" value="Genomic_DNA"/>
</dbReference>
<keyword evidence="4" id="KW-1185">Reference proteome</keyword>
<dbReference type="InterPro" id="IPR025282">
    <property type="entry name" value="DUF4214"/>
</dbReference>
<protein>
    <recommendedName>
        <fullName evidence="2">DUF4214 domain-containing protein</fullName>
    </recommendedName>
</protein>
<dbReference type="Pfam" id="PF13946">
    <property type="entry name" value="DUF4214"/>
    <property type="match status" value="1"/>
</dbReference>
<sequence>MEGGAFFRVLVPPGHYRVRFAAGTRSFVDGSGVLQTVQHSTRIDDIAKARILNEAAQLYDTIFDRAMDFTEVEQLVRFVQDGQLDMHALASDLLASDEFQVRNGTMLDVELITLFYRNSYDRKVSLFELDTRLTGLGNGSVSAAELAVEIARSAEHTFEGNTQNSTNNYDVFLNGVQFDRSMDLDEVRDQIGDIIRVAHGRRASNAELDLYDDYLIGGTHSVQDVAYLIWTQQTAFPDEPDSTLGLSQSAFIDRVFVNAFGRAPTAQEHSTWATHLNNGTITGLQMLVAVANSFDVSSIDFDASESAALFAGNWSITSPATGGQVHNGNFGDFDKHVGDVNGDGLADAVWTKSDLNGLQIFTSIGNGDGTYQDAVGNVVHTGAFGNFASHIDDVNGDGFDDTIWSISNLGGLQVWVSFSDGDGSFGTAISSQPSASRFGTFDRLIADINGDNKTDVLWTKVGNGIQVYSALGKGDGTFHAATGQVVHSGNFGDFEAHTADVNGDGQVDLVYTKADLTGLQVYTALGTSSGSFQQATGTNISTGAFDDRFEEVMSDVNGDGFDDAIFMHSNGNGFQVYVGLSNGDGTFAQAQGTVTLPENTGSWDNYQKLSADFNADGFDDAVWMGAFSSGLYRVIAFSHGDGTFSEAVGGSVSQAEYDHTIYYATHADDVNGDSIDDLIWSTNVDGLHVYSTITQEIYNTEADTFVFNGGQGEQSFFGYEDGLDTIAFSGDVTWGDLTLTHSQNNVRIDIGGTTDSLTIVGAGITLTEEDFLFV</sequence>
<keyword evidence="1" id="KW-0732">Signal</keyword>